<accession>A0A479ZXR8</accession>
<protein>
    <submittedName>
        <fullName evidence="1">Uncharacterized protein</fullName>
    </submittedName>
</protein>
<gene>
    <name evidence="1" type="ORF">SR1949_14890</name>
</gene>
<name>A0A479ZXR8_9CYAN</name>
<dbReference type="EMBL" id="BJCE01000036">
    <property type="protein sequence ID" value="GCL36386.1"/>
    <property type="molecule type" value="Genomic_DNA"/>
</dbReference>
<organism evidence="1 2">
    <name type="scientific">Sphaerospermopsis reniformis</name>
    <dbReference type="NCBI Taxonomy" id="531300"/>
    <lineage>
        <taxon>Bacteria</taxon>
        <taxon>Bacillati</taxon>
        <taxon>Cyanobacteriota</taxon>
        <taxon>Cyanophyceae</taxon>
        <taxon>Nostocales</taxon>
        <taxon>Aphanizomenonaceae</taxon>
        <taxon>Sphaerospermopsis</taxon>
    </lineage>
</organism>
<comment type="caution">
    <text evidence="1">The sequence shown here is derived from an EMBL/GenBank/DDBJ whole genome shotgun (WGS) entry which is preliminary data.</text>
</comment>
<sequence>MATLQGKKLKLKTNSLIKADHFQTAITVLIPIKKQYQANNSIYFLYEDL</sequence>
<reference evidence="2" key="1">
    <citation type="submission" date="2019-02" db="EMBL/GenBank/DDBJ databases">
        <title>Draft genome sequence of Sphaerospermopsis reniformis NIES-1949.</title>
        <authorList>
            <person name="Yamaguchi H."/>
            <person name="Suzuki S."/>
            <person name="Kawachi M."/>
        </authorList>
    </citation>
    <scope>NUCLEOTIDE SEQUENCE [LARGE SCALE GENOMIC DNA]</scope>
    <source>
        <strain evidence="2">NIES-1949</strain>
    </source>
</reference>
<proteinExistence type="predicted"/>
<dbReference type="Proteomes" id="UP000300142">
    <property type="component" value="Unassembled WGS sequence"/>
</dbReference>
<dbReference type="AlphaFoldDB" id="A0A479ZXR8"/>
<evidence type="ECO:0000313" key="2">
    <source>
        <dbReference type="Proteomes" id="UP000300142"/>
    </source>
</evidence>
<keyword evidence="2" id="KW-1185">Reference proteome</keyword>
<evidence type="ECO:0000313" key="1">
    <source>
        <dbReference type="EMBL" id="GCL36386.1"/>
    </source>
</evidence>